<reference evidence="3 4" key="1">
    <citation type="submission" date="2014-06" db="EMBL/GenBank/DDBJ databases">
        <title>Evolutionary Origins and Diversification of the Mycorrhizal Mutualists.</title>
        <authorList>
            <consortium name="DOE Joint Genome Institute"/>
            <consortium name="Mycorrhizal Genomics Consortium"/>
            <person name="Kohler A."/>
            <person name="Kuo A."/>
            <person name="Nagy L.G."/>
            <person name="Floudas D."/>
            <person name="Copeland A."/>
            <person name="Barry K.W."/>
            <person name="Cichocki N."/>
            <person name="Veneault-Fourrey C."/>
            <person name="LaButti K."/>
            <person name="Lindquist E.A."/>
            <person name="Lipzen A."/>
            <person name="Lundell T."/>
            <person name="Morin E."/>
            <person name="Murat C."/>
            <person name="Riley R."/>
            <person name="Ohm R."/>
            <person name="Sun H."/>
            <person name="Tunlid A."/>
            <person name="Henrissat B."/>
            <person name="Grigoriev I.V."/>
            <person name="Hibbett D.S."/>
            <person name="Martin F."/>
        </authorList>
    </citation>
    <scope>NUCLEOTIDE SEQUENCE [LARGE SCALE GENOMIC DNA]</scope>
    <source>
        <strain evidence="3 4">SS14</strain>
    </source>
</reference>
<evidence type="ECO:0000313" key="3">
    <source>
        <dbReference type="EMBL" id="KIJ34730.1"/>
    </source>
</evidence>
<dbReference type="Proteomes" id="UP000054279">
    <property type="component" value="Unassembled WGS sequence"/>
</dbReference>
<keyword evidence="2" id="KW-0732">Signal</keyword>
<feature type="region of interest" description="Disordered" evidence="1">
    <location>
        <begin position="55"/>
        <end position="75"/>
    </location>
</feature>
<gene>
    <name evidence="3" type="ORF">M422DRAFT_51818</name>
</gene>
<feature type="signal peptide" evidence="2">
    <location>
        <begin position="1"/>
        <end position="16"/>
    </location>
</feature>
<dbReference type="AlphaFoldDB" id="A0A0C9VB63"/>
<name>A0A0C9VB63_SPHS4</name>
<dbReference type="EMBL" id="KN837196">
    <property type="protein sequence ID" value="KIJ34730.1"/>
    <property type="molecule type" value="Genomic_DNA"/>
</dbReference>
<accession>A0A0C9VB63</accession>
<sequence length="120" mass="12752">MAALVAPLLLRYTSWGDPPAQTGSWGLCTHHASLSFFAVSQPQLGATELFDFEPGAPLAPSTSGPSDPLDTDWTGPASWGSSNSWGVLVDLAPNPPVPYHWCYIDSKLWNGTPEGPKSLS</sequence>
<evidence type="ECO:0000256" key="1">
    <source>
        <dbReference type="SAM" id="MobiDB-lite"/>
    </source>
</evidence>
<organism evidence="3 4">
    <name type="scientific">Sphaerobolus stellatus (strain SS14)</name>
    <dbReference type="NCBI Taxonomy" id="990650"/>
    <lineage>
        <taxon>Eukaryota</taxon>
        <taxon>Fungi</taxon>
        <taxon>Dikarya</taxon>
        <taxon>Basidiomycota</taxon>
        <taxon>Agaricomycotina</taxon>
        <taxon>Agaricomycetes</taxon>
        <taxon>Phallomycetidae</taxon>
        <taxon>Geastrales</taxon>
        <taxon>Sphaerobolaceae</taxon>
        <taxon>Sphaerobolus</taxon>
    </lineage>
</organism>
<proteinExistence type="predicted"/>
<dbReference type="HOGENOM" id="CLU_2051126_0_0_1"/>
<keyword evidence="4" id="KW-1185">Reference proteome</keyword>
<evidence type="ECO:0000256" key="2">
    <source>
        <dbReference type="SAM" id="SignalP"/>
    </source>
</evidence>
<evidence type="ECO:0000313" key="4">
    <source>
        <dbReference type="Proteomes" id="UP000054279"/>
    </source>
</evidence>
<feature type="chain" id="PRO_5002214915" evidence="2">
    <location>
        <begin position="17"/>
        <end position="120"/>
    </location>
</feature>
<protein>
    <submittedName>
        <fullName evidence="3">Uncharacterized protein</fullName>
    </submittedName>
</protein>